<protein>
    <recommendedName>
        <fullName evidence="4">Glycine-rich cell wall structural protein 1</fullName>
    </recommendedName>
</protein>
<feature type="compositionally biased region" description="Basic and acidic residues" evidence="1">
    <location>
        <begin position="280"/>
        <end position="289"/>
    </location>
</feature>
<feature type="compositionally biased region" description="Polar residues" evidence="1">
    <location>
        <begin position="23"/>
        <end position="32"/>
    </location>
</feature>
<accession>A0ABR3SQ03</accession>
<feature type="compositionally biased region" description="Basic and acidic residues" evidence="1">
    <location>
        <begin position="209"/>
        <end position="218"/>
    </location>
</feature>
<evidence type="ECO:0000313" key="3">
    <source>
        <dbReference type="Proteomes" id="UP001521116"/>
    </source>
</evidence>
<proteinExistence type="predicted"/>
<gene>
    <name evidence="2" type="ORF">SLS56_007000</name>
</gene>
<comment type="caution">
    <text evidence="2">The sequence shown here is derived from an EMBL/GenBank/DDBJ whole genome shotgun (WGS) entry which is preliminary data.</text>
</comment>
<evidence type="ECO:0000256" key="1">
    <source>
        <dbReference type="SAM" id="MobiDB-lite"/>
    </source>
</evidence>
<dbReference type="EMBL" id="JAJVDC020000086">
    <property type="protein sequence ID" value="KAL1626026.1"/>
    <property type="molecule type" value="Genomic_DNA"/>
</dbReference>
<feature type="compositionally biased region" description="Low complexity" evidence="1">
    <location>
        <begin position="175"/>
        <end position="191"/>
    </location>
</feature>
<sequence>METINNIATSASKLIYGDPKAEQSGQEPVSGQTGRGTAEEPYDSGNLEGNPELGGKSAQETREYPTSSVGHQAGSHSTATAIALDPHIGASQSVDTQARNTDGSDIGSTTTGAASSLGADAGSTSLVDRTKDFGESQDANFQTAETKIPSSDNKTGVAGTDTSVPTSGATSNPLSDGSAATTATSAAQGGAIRPEHQTEGTGVTSLHSNDPHGSDVRPSESNASSGSERILAGAGTTSAGGFSKAEPSVGADPSSAQKPVAKQQGGDKPTAVPTTSTETDAVKDKKDEGEAALAKRGPNDHSGEPLKVHDGSEKKEAHSGQDGGDTKSGEEQGTGEKHVKTTGFKADGGDFDASLPGAGREADRLLEQKGVHKSSGAGGAADSSKNDSVSPARSAGSGEKTKTSMGTKIKEKLHIGSKHKSGSD</sequence>
<feature type="compositionally biased region" description="Low complexity" evidence="1">
    <location>
        <begin position="101"/>
        <end position="125"/>
    </location>
</feature>
<feature type="compositionally biased region" description="Basic and acidic residues" evidence="1">
    <location>
        <begin position="297"/>
        <end position="339"/>
    </location>
</feature>
<dbReference type="Proteomes" id="UP001521116">
    <property type="component" value="Unassembled WGS sequence"/>
</dbReference>
<reference evidence="2 3" key="1">
    <citation type="submission" date="2024-02" db="EMBL/GenBank/DDBJ databases">
        <title>De novo assembly and annotation of 12 fungi associated with fruit tree decline syndrome in Ontario, Canada.</title>
        <authorList>
            <person name="Sulman M."/>
            <person name="Ellouze W."/>
            <person name="Ilyukhin E."/>
        </authorList>
    </citation>
    <scope>NUCLEOTIDE SEQUENCE [LARGE SCALE GENOMIC DNA]</scope>
    <source>
        <strain evidence="2 3">M1-105</strain>
    </source>
</reference>
<feature type="compositionally biased region" description="Polar residues" evidence="1">
    <location>
        <begin position="199"/>
        <end position="208"/>
    </location>
</feature>
<name>A0ABR3SQ03_9PEZI</name>
<feature type="compositionally biased region" description="Basic and acidic residues" evidence="1">
    <location>
        <begin position="360"/>
        <end position="370"/>
    </location>
</feature>
<feature type="compositionally biased region" description="Polar residues" evidence="1">
    <location>
        <begin position="137"/>
        <end position="174"/>
    </location>
</feature>
<feature type="compositionally biased region" description="Basic residues" evidence="1">
    <location>
        <begin position="415"/>
        <end position="424"/>
    </location>
</feature>
<evidence type="ECO:0000313" key="2">
    <source>
        <dbReference type="EMBL" id="KAL1626026.1"/>
    </source>
</evidence>
<feature type="region of interest" description="Disordered" evidence="1">
    <location>
        <begin position="1"/>
        <end position="424"/>
    </location>
</feature>
<feature type="compositionally biased region" description="Polar residues" evidence="1">
    <location>
        <begin position="1"/>
        <end position="12"/>
    </location>
</feature>
<keyword evidence="3" id="KW-1185">Reference proteome</keyword>
<feature type="compositionally biased region" description="Polar residues" evidence="1">
    <location>
        <begin position="64"/>
        <end position="80"/>
    </location>
</feature>
<feature type="compositionally biased region" description="Low complexity" evidence="1">
    <location>
        <begin position="232"/>
        <end position="245"/>
    </location>
</feature>
<organism evidence="2 3">
    <name type="scientific">Neofusicoccum ribis</name>
    <dbReference type="NCBI Taxonomy" id="45134"/>
    <lineage>
        <taxon>Eukaryota</taxon>
        <taxon>Fungi</taxon>
        <taxon>Dikarya</taxon>
        <taxon>Ascomycota</taxon>
        <taxon>Pezizomycotina</taxon>
        <taxon>Dothideomycetes</taxon>
        <taxon>Dothideomycetes incertae sedis</taxon>
        <taxon>Botryosphaeriales</taxon>
        <taxon>Botryosphaeriaceae</taxon>
        <taxon>Neofusicoccum</taxon>
    </lineage>
</organism>
<evidence type="ECO:0008006" key="4">
    <source>
        <dbReference type="Google" id="ProtNLM"/>
    </source>
</evidence>
<feature type="compositionally biased region" description="Polar residues" evidence="1">
    <location>
        <begin position="90"/>
        <end position="100"/>
    </location>
</feature>